<evidence type="ECO:0008006" key="4">
    <source>
        <dbReference type="Google" id="ProtNLM"/>
    </source>
</evidence>
<sequence>MLQVNFLPWRERQRKRASKCFAALVAVYAAGAVVAIASAYGFQQYRYRADIEALRAIEEADAMIQARIAQAAVLQARFASLSATVEQIERYRQSTGDVSRRFLTIETTLPEALWLKRVTYQDDAFTILGQGWAEGDVVEYLQNLGASLTGWRLRLTEMVGAAGASGGQVTFILDGQRKEALP</sequence>
<dbReference type="PANTHER" id="PTHR40278">
    <property type="entry name" value="DNA UTILIZATION PROTEIN HOFN"/>
    <property type="match status" value="1"/>
</dbReference>
<gene>
    <name evidence="2" type="ORF">SOASR030_16470</name>
</gene>
<feature type="transmembrane region" description="Helical" evidence="1">
    <location>
        <begin position="21"/>
        <end position="42"/>
    </location>
</feature>
<proteinExistence type="predicted"/>
<dbReference type="Pfam" id="PF05137">
    <property type="entry name" value="PilN"/>
    <property type="match status" value="1"/>
</dbReference>
<comment type="caution">
    <text evidence="2">The sequence shown here is derived from an EMBL/GenBank/DDBJ whole genome shotgun (WGS) entry which is preliminary data.</text>
</comment>
<dbReference type="Proteomes" id="UP001058124">
    <property type="component" value="Unassembled WGS sequence"/>
</dbReference>
<evidence type="ECO:0000256" key="1">
    <source>
        <dbReference type="SAM" id="Phobius"/>
    </source>
</evidence>
<keyword evidence="1" id="KW-0472">Membrane</keyword>
<protein>
    <recommendedName>
        <fullName evidence="4">PilN domain-containing protein</fullName>
    </recommendedName>
</protein>
<dbReference type="AlphaFoldDB" id="A0AAV5N1W8"/>
<reference evidence="2" key="1">
    <citation type="submission" date="2022-06" db="EMBL/GenBank/DDBJ databases">
        <title>Draft genome sequences of Leminorella grimontii str. JCM5902.</title>
        <authorList>
            <person name="Wakabayashi Y."/>
            <person name="Kojima K."/>
        </authorList>
    </citation>
    <scope>NUCLEOTIDE SEQUENCE</scope>
    <source>
        <strain evidence="2">JCM 5902</strain>
    </source>
</reference>
<name>A0AAV5N1W8_9GAMM</name>
<dbReference type="InterPro" id="IPR007813">
    <property type="entry name" value="PilN"/>
</dbReference>
<evidence type="ECO:0000313" key="3">
    <source>
        <dbReference type="Proteomes" id="UP001058124"/>
    </source>
</evidence>
<organism evidence="2 3">
    <name type="scientific">Leminorella grimontii</name>
    <dbReference type="NCBI Taxonomy" id="82981"/>
    <lineage>
        <taxon>Bacteria</taxon>
        <taxon>Pseudomonadati</taxon>
        <taxon>Pseudomonadota</taxon>
        <taxon>Gammaproteobacteria</taxon>
        <taxon>Enterobacterales</taxon>
        <taxon>Budviciaceae</taxon>
        <taxon>Leminorella</taxon>
    </lineage>
</organism>
<keyword evidence="3" id="KW-1185">Reference proteome</keyword>
<dbReference type="EMBL" id="BRLH01000003">
    <property type="protein sequence ID" value="GKX55535.1"/>
    <property type="molecule type" value="Genomic_DNA"/>
</dbReference>
<dbReference type="RefSeq" id="WP_027273512.1">
    <property type="nucleotide sequence ID" value="NZ_BRLH01000003.1"/>
</dbReference>
<dbReference type="PANTHER" id="PTHR40278:SF1">
    <property type="entry name" value="DNA UTILIZATION PROTEIN HOFN"/>
    <property type="match status" value="1"/>
</dbReference>
<keyword evidence="1" id="KW-1133">Transmembrane helix</keyword>
<keyword evidence="1" id="KW-0812">Transmembrane</keyword>
<accession>A0AAV5N1W8</accession>
<evidence type="ECO:0000313" key="2">
    <source>
        <dbReference type="EMBL" id="GKX55535.1"/>
    </source>
</evidence>
<dbReference type="InterPro" id="IPR052534">
    <property type="entry name" value="Extracell_DNA_Util/SecSys_Comp"/>
</dbReference>